<feature type="compositionally biased region" description="Basic and acidic residues" evidence="16">
    <location>
        <begin position="1325"/>
        <end position="1343"/>
    </location>
</feature>
<feature type="compositionally biased region" description="Low complexity" evidence="16">
    <location>
        <begin position="1168"/>
        <end position="1182"/>
    </location>
</feature>
<gene>
    <name evidence="19" type="ORF">H072_1927</name>
</gene>
<evidence type="ECO:0000256" key="12">
    <source>
        <dbReference type="ARBA" id="ARBA00029753"/>
    </source>
</evidence>
<dbReference type="InterPro" id="IPR013517">
    <property type="entry name" value="FG-GAP"/>
</dbReference>
<dbReference type="Pfam" id="PF01839">
    <property type="entry name" value="FG-GAP"/>
    <property type="match status" value="1"/>
</dbReference>
<dbReference type="eggNOG" id="KOG3637">
    <property type="taxonomic scope" value="Eukaryota"/>
</dbReference>
<dbReference type="InterPro" id="IPR029002">
    <property type="entry name" value="PLPC/GPLD1"/>
</dbReference>
<evidence type="ECO:0000256" key="5">
    <source>
        <dbReference type="ARBA" id="ARBA00022525"/>
    </source>
</evidence>
<proteinExistence type="inferred from homology"/>
<dbReference type="GO" id="GO:0031012">
    <property type="term" value="C:extracellular matrix"/>
    <property type="evidence" value="ECO:0007669"/>
    <property type="project" value="TreeGrafter"/>
</dbReference>
<dbReference type="Proteomes" id="UP000015100">
    <property type="component" value="Unassembled WGS sequence"/>
</dbReference>
<evidence type="ECO:0000256" key="14">
    <source>
        <dbReference type="PROSITE-ProRule" id="PRU00803"/>
    </source>
</evidence>
<evidence type="ECO:0000256" key="4">
    <source>
        <dbReference type="ARBA" id="ARBA00015988"/>
    </source>
</evidence>
<dbReference type="InterPro" id="IPR013519">
    <property type="entry name" value="Int_alpha_beta-p"/>
</dbReference>
<keyword evidence="11" id="KW-0325">Glycoprotein</keyword>
<evidence type="ECO:0000256" key="16">
    <source>
        <dbReference type="SAM" id="MobiDB-lite"/>
    </source>
</evidence>
<feature type="active site" description="Glycyl thioester intermediate" evidence="15">
    <location>
        <position position="1084"/>
    </location>
</feature>
<dbReference type="PANTHER" id="PTHR23221:SF7">
    <property type="entry name" value="PHOSPHATIDYLINOSITOL-GLYCAN-SPECIFIC PHOSPHOLIPASE D"/>
    <property type="match status" value="1"/>
</dbReference>
<reference evidence="20" key="2">
    <citation type="submission" date="2013-04" db="EMBL/GenBank/DDBJ databases">
        <title>Genomic mechanisms accounting for the adaptation to parasitism in nematode-trapping fungi.</title>
        <authorList>
            <person name="Ahren D.G."/>
        </authorList>
    </citation>
    <scope>NUCLEOTIDE SEQUENCE [LARGE SCALE GENOMIC DNA]</scope>
    <source>
        <strain evidence="20">CBS 200.50</strain>
    </source>
</reference>
<dbReference type="GO" id="GO:0004621">
    <property type="term" value="F:glycosylphosphatidylinositol phospholipase D activity"/>
    <property type="evidence" value="ECO:0007669"/>
    <property type="project" value="UniProtKB-EC"/>
</dbReference>
<dbReference type="STRING" id="1284197.S8ASV8"/>
<evidence type="ECO:0000256" key="13">
    <source>
        <dbReference type="ARBA" id="ARBA00093237"/>
    </source>
</evidence>
<dbReference type="PROSITE" id="PS00183">
    <property type="entry name" value="UBC_1"/>
    <property type="match status" value="1"/>
</dbReference>
<organism evidence="19 20">
    <name type="scientific">Dactylellina haptotyla (strain CBS 200.50)</name>
    <name type="common">Nematode-trapping fungus</name>
    <name type="synonym">Monacrosporium haptotylum</name>
    <dbReference type="NCBI Taxonomy" id="1284197"/>
    <lineage>
        <taxon>Eukaryota</taxon>
        <taxon>Fungi</taxon>
        <taxon>Dikarya</taxon>
        <taxon>Ascomycota</taxon>
        <taxon>Pezizomycotina</taxon>
        <taxon>Orbiliomycetes</taxon>
        <taxon>Orbiliales</taxon>
        <taxon>Orbiliaceae</taxon>
        <taxon>Dactylellina</taxon>
    </lineage>
</organism>
<evidence type="ECO:0000256" key="8">
    <source>
        <dbReference type="ARBA" id="ARBA00022737"/>
    </source>
</evidence>
<evidence type="ECO:0000256" key="7">
    <source>
        <dbReference type="ARBA" id="ARBA00022729"/>
    </source>
</evidence>
<accession>S8ASV8</accession>
<dbReference type="Pfam" id="PF00179">
    <property type="entry name" value="UQ_con"/>
    <property type="match status" value="1"/>
</dbReference>
<dbReference type="SMART" id="SM00191">
    <property type="entry name" value="Int_alpha"/>
    <property type="match status" value="2"/>
</dbReference>
<evidence type="ECO:0000256" key="17">
    <source>
        <dbReference type="SAM" id="SignalP"/>
    </source>
</evidence>
<comment type="subcellular location">
    <subcellularLocation>
        <location evidence="1">Secreted</location>
    </subcellularLocation>
</comment>
<keyword evidence="7 17" id="KW-0732">Signal</keyword>
<keyword evidence="20" id="KW-1185">Reference proteome</keyword>
<protein>
    <recommendedName>
        <fullName evidence="4">Phosphatidylinositol-glycan-specific phospholipase D</fullName>
        <ecNumber evidence="3">3.1.4.50</ecNumber>
    </recommendedName>
    <alternativeName>
        <fullName evidence="12">Glycosyl-phosphatidylinositol-specific phospholipase D</fullName>
    </alternativeName>
</protein>
<keyword evidence="5" id="KW-0964">Secreted</keyword>
<dbReference type="SUPFAM" id="SSF69318">
    <property type="entry name" value="Integrin alpha N-terminal domain"/>
    <property type="match status" value="1"/>
</dbReference>
<keyword evidence="6" id="KW-0808">Transferase</keyword>
<name>S8ASV8_DACHA</name>
<feature type="repeat" description="FG-GAP" evidence="14">
    <location>
        <begin position="940"/>
        <end position="1005"/>
    </location>
</feature>
<feature type="compositionally biased region" description="Polar residues" evidence="16">
    <location>
        <begin position="1262"/>
        <end position="1276"/>
    </location>
</feature>
<dbReference type="Gene3D" id="3.10.110.10">
    <property type="entry name" value="Ubiquitin Conjugating Enzyme"/>
    <property type="match status" value="1"/>
</dbReference>
<feature type="compositionally biased region" description="Low complexity" evidence="16">
    <location>
        <begin position="1190"/>
        <end position="1203"/>
    </location>
</feature>
<feature type="chain" id="PRO_5004547971" description="Phosphatidylinositol-glycan-specific phospholipase D" evidence="17">
    <location>
        <begin position="23"/>
        <end position="1370"/>
    </location>
</feature>
<comment type="similarity">
    <text evidence="2">Belongs to the GPLD1 family.</text>
</comment>
<comment type="caution">
    <text evidence="19">The sequence shown here is derived from an EMBL/GenBank/DDBJ whole genome shotgun (WGS) entry which is preliminary data.</text>
</comment>
<dbReference type="Pfam" id="PF00882">
    <property type="entry name" value="Zn_dep_PLPC"/>
    <property type="match status" value="1"/>
</dbReference>
<dbReference type="EMBL" id="AQGS01000059">
    <property type="protein sequence ID" value="EPS44071.1"/>
    <property type="molecule type" value="Genomic_DNA"/>
</dbReference>
<dbReference type="OrthoDB" id="5317514at2759"/>
<dbReference type="Gene3D" id="2.130.10.130">
    <property type="entry name" value="Integrin alpha, N-terminal"/>
    <property type="match status" value="2"/>
</dbReference>
<reference evidence="19 20" key="1">
    <citation type="journal article" date="2013" name="PLoS Genet.">
        <title>Genomic mechanisms accounting for the adaptation to parasitism in nematode-trapping fungi.</title>
        <authorList>
            <person name="Meerupati T."/>
            <person name="Andersson K.M."/>
            <person name="Friman E."/>
            <person name="Kumar D."/>
            <person name="Tunlid A."/>
            <person name="Ahren D."/>
        </authorList>
    </citation>
    <scope>NUCLEOTIDE SEQUENCE [LARGE SCALE GENOMIC DNA]</scope>
    <source>
        <strain evidence="19 20">CBS 200.50</strain>
    </source>
</reference>
<evidence type="ECO:0000256" key="6">
    <source>
        <dbReference type="ARBA" id="ARBA00022679"/>
    </source>
</evidence>
<dbReference type="InterPro" id="IPR028994">
    <property type="entry name" value="Integrin_alpha_N"/>
</dbReference>
<evidence type="ECO:0000256" key="9">
    <source>
        <dbReference type="ARBA" id="ARBA00022786"/>
    </source>
</evidence>
<evidence type="ECO:0000256" key="2">
    <source>
        <dbReference type="ARBA" id="ARBA00008652"/>
    </source>
</evidence>
<feature type="domain" description="UBC core" evidence="18">
    <location>
        <begin position="998"/>
        <end position="1146"/>
    </location>
</feature>
<evidence type="ECO:0000256" key="11">
    <source>
        <dbReference type="ARBA" id="ARBA00023180"/>
    </source>
</evidence>
<evidence type="ECO:0000259" key="18">
    <source>
        <dbReference type="PROSITE" id="PS50127"/>
    </source>
</evidence>
<evidence type="ECO:0000256" key="1">
    <source>
        <dbReference type="ARBA" id="ARBA00004613"/>
    </source>
</evidence>
<dbReference type="HOGENOM" id="CLU_256356_0_0_1"/>
<evidence type="ECO:0000256" key="3">
    <source>
        <dbReference type="ARBA" id="ARBA00012284"/>
    </source>
</evidence>
<dbReference type="PANTHER" id="PTHR23221">
    <property type="entry name" value="GLYCOSYLPHOSPHATIDYLINOSITOL PHOSPHOLIPASE D"/>
    <property type="match status" value="1"/>
</dbReference>
<dbReference type="EC" id="3.1.4.50" evidence="3"/>
<dbReference type="SUPFAM" id="SSF54495">
    <property type="entry name" value="UBC-like"/>
    <property type="match status" value="1"/>
</dbReference>
<dbReference type="SMART" id="SM00212">
    <property type="entry name" value="UBCc"/>
    <property type="match status" value="1"/>
</dbReference>
<dbReference type="GO" id="GO:0016740">
    <property type="term" value="F:transferase activity"/>
    <property type="evidence" value="ECO:0007669"/>
    <property type="project" value="UniProtKB-KW"/>
</dbReference>
<dbReference type="OMA" id="ADATWHA"/>
<keyword evidence="10" id="KW-0378">Hydrolase</keyword>
<dbReference type="GO" id="GO:0005576">
    <property type="term" value="C:extracellular region"/>
    <property type="evidence" value="ECO:0007669"/>
    <property type="project" value="UniProtKB-SubCell"/>
</dbReference>
<evidence type="ECO:0000313" key="19">
    <source>
        <dbReference type="EMBL" id="EPS44071.1"/>
    </source>
</evidence>
<feature type="region of interest" description="Disordered" evidence="16">
    <location>
        <begin position="1156"/>
        <end position="1352"/>
    </location>
</feature>
<keyword evidence="8" id="KW-0677">Repeat</keyword>
<dbReference type="PROSITE" id="PS51470">
    <property type="entry name" value="FG_GAP"/>
    <property type="match status" value="1"/>
</dbReference>
<sequence length="1370" mass="149591">MPVPGPSRISSLICTYLSLSIGLFTQPSTTCGVLTHNEILRRARSLYSIAPASSPNDSPFQLHHAHISRILSQESTHPAAQAGAFFPDWGYGCFSNDVPSEAAHWPPFIVAAIRYFHKTYGPLYIALSRPPSLDRHDGGGDQQPAYTKNTLWPNGTLMTDDDQSHKDNLLTFIFSVSLHASSDATWHSLKMYNGFIRMVAGLDFAASYNDAHSLVDTGGDIILAHRQDGIPDSKNWVESSWWIPTTDILAIYESMGITTVNRFSFSFCVARGLAAMRAVVSAGGGLYDRYVEQSPAMVDFFDEYYLGGMDEMAGNAVWCWRNLTEWMWTGAGGDESDGWDLCDTFKLIKSRNGGKIEPPDPPLLPFGEQGSEVEKQAVYTHRGVYAQLIQQDGNFADLVERYMENIYQEENVRLGSVRMAVPDNMPYFDDEEVLGTAADTMADDGDKFRVPHPTPSPFPGSFGDPVYLSTGKAFSKFGSYLSIGNHGTKQILDGVTVDKAQGGSVELTASAFVETEDQDYVAGGAVYSIDLKEVLKYQPVQSDWRTSEGRVEFEFFKVTGRSDYHRVPFPAARTQVLCQAKASLGSKVTVLEIEKQDTTGPSHPNARFGAATTPLRLKSGVYNVVTAPGPKIFNESSPRIGFIPAGYLDVFKGPQRILRLSFEDLPGGERVGEREFGSVILAADVDGDGEEEVILGMPFADGNRSGCGVQLAEGEVAVVKMGLLVENALNGCDQIVDGAVVRVNLPEWEKKGEACNQNTYEWFGRSLVWAGKSKMLGIGAPGRGKIYFWKWDEVTNGMKHDFTIWGPEKEGFGRWGVESGVSPGGHEWVVVGTPNDDHQIGYLRVFRIIDGEGVLVAKVRSKEGEKYGKFGMVLRGVDSEGGLWVGSPWAEGEKGAVWWVDIGAIADFDGNWKHSRVRNVKEQRQAVIGESMADLVREFTTKALLSGPEEKAHFGASLAVVDINGDRRSDLLVGIPYSGVTATDESARFHGAVAVFAKIFRRLASEHAAINACPPPDYIVVESPHDDLFILDVTLIGPVGTPYESGAFRLSIKCTDTYPSSPPTANFKTKIWHPNVDEKSGEVCVDTLKTSWTPTTKLRDVLEVIRSLLIHPNPSSALNSEAGLLAEEDYKAFSRQAKLMTKIYASIPADLKNTVKSMRQKADEEGRAASAAAGPAAPTTPVAKHRKNASSSSSLRRPGSSSSTKRAADDHPSALSIPPRDSTSHADNALHTPTKEHINNQATPYTSTPHSHKSHHAPKSSIDSTNQGKENTNTVFSPSSTGRRSRSSSPLGKRTFDEANEEGSLETDIRGEVDRSMSPPPAKRRSVEIERPEALKAMTERPKKVPRSVVYSKGMGAKAKGIAPKGLKRL</sequence>
<dbReference type="InterPro" id="IPR016135">
    <property type="entry name" value="UBQ-conjugating_enzyme/RWD"/>
</dbReference>
<dbReference type="InterPro" id="IPR000608">
    <property type="entry name" value="UBC"/>
</dbReference>
<evidence type="ECO:0000256" key="10">
    <source>
        <dbReference type="ARBA" id="ARBA00022801"/>
    </source>
</evidence>
<feature type="signal peptide" evidence="17">
    <location>
        <begin position="1"/>
        <end position="22"/>
    </location>
</feature>
<evidence type="ECO:0000256" key="15">
    <source>
        <dbReference type="PROSITE-ProRule" id="PRU10133"/>
    </source>
</evidence>
<evidence type="ECO:0000313" key="20">
    <source>
        <dbReference type="Proteomes" id="UP000015100"/>
    </source>
</evidence>
<dbReference type="eggNOG" id="KOG0423">
    <property type="taxonomic scope" value="Eukaryota"/>
</dbReference>
<dbReference type="InterPro" id="IPR023313">
    <property type="entry name" value="UBQ-conjugating_AS"/>
</dbReference>
<keyword evidence="9" id="KW-0833">Ubl conjugation pathway</keyword>
<comment type="catalytic activity">
    <reaction evidence="13">
        <text>a 6-(alpha-D-glucosaminyl)-1-(1,2-diacyl-sn-glycero-3-phospho)-1D-myo-inositol + H2O = 6-(alpha-D-glucosaminyl)-1D-myo-inositol + a 1,2-diacyl-sn-glycero-3-phosphate + H(+)</text>
        <dbReference type="Rhea" id="RHEA:10832"/>
        <dbReference type="ChEBI" id="CHEBI:15377"/>
        <dbReference type="ChEBI" id="CHEBI:15378"/>
        <dbReference type="ChEBI" id="CHEBI:57997"/>
        <dbReference type="ChEBI" id="CHEBI:58608"/>
        <dbReference type="ChEBI" id="CHEBI:58700"/>
        <dbReference type="EC" id="3.1.4.50"/>
    </reaction>
</comment>
<dbReference type="PROSITE" id="PS50127">
    <property type="entry name" value="UBC_2"/>
    <property type="match status" value="1"/>
</dbReference>